<accession>A0ACD3B269</accession>
<protein>
    <submittedName>
        <fullName evidence="1">Uncharacterized protein</fullName>
    </submittedName>
</protein>
<gene>
    <name evidence="1" type="ORF">BDN72DRAFT_855711</name>
</gene>
<dbReference type="Proteomes" id="UP000308600">
    <property type="component" value="Unassembled WGS sequence"/>
</dbReference>
<proteinExistence type="predicted"/>
<sequence>MSVRSFTVFQDSPSIEPPEQKALSPVVLSPLSPQTNVMPTAALATVPGSLEKENVHPVTGERAGAPSATTKKRKTVVLATKLHLPLEGKKKVAKESQPEAKKRKSTASSTSDKGTTTSKSSTKKDSKSVKSTSSSTRKVTKKRSTRRIAPLPKVEEEARVEQDPVAVSNALIDSRCYDLTVKPLADVTPAYEPECDKPKPRSTKETSAEPELRDYFVPVLPTTTFAAAAKACSSTSPESPARPFDENKEFSTPERKRIYATFTFCSPSPTAERYSQVTRAMGMPPRLDLSIEASAV</sequence>
<evidence type="ECO:0000313" key="2">
    <source>
        <dbReference type="Proteomes" id="UP000308600"/>
    </source>
</evidence>
<organism evidence="1 2">
    <name type="scientific">Pluteus cervinus</name>
    <dbReference type="NCBI Taxonomy" id="181527"/>
    <lineage>
        <taxon>Eukaryota</taxon>
        <taxon>Fungi</taxon>
        <taxon>Dikarya</taxon>
        <taxon>Basidiomycota</taxon>
        <taxon>Agaricomycotina</taxon>
        <taxon>Agaricomycetes</taxon>
        <taxon>Agaricomycetidae</taxon>
        <taxon>Agaricales</taxon>
        <taxon>Pluteineae</taxon>
        <taxon>Pluteaceae</taxon>
        <taxon>Pluteus</taxon>
    </lineage>
</organism>
<name>A0ACD3B269_9AGAR</name>
<reference evidence="1 2" key="1">
    <citation type="journal article" date="2019" name="Nat. Ecol. Evol.">
        <title>Megaphylogeny resolves global patterns of mushroom evolution.</title>
        <authorList>
            <person name="Varga T."/>
            <person name="Krizsan K."/>
            <person name="Foldi C."/>
            <person name="Dima B."/>
            <person name="Sanchez-Garcia M."/>
            <person name="Sanchez-Ramirez S."/>
            <person name="Szollosi G.J."/>
            <person name="Szarkandi J.G."/>
            <person name="Papp V."/>
            <person name="Albert L."/>
            <person name="Andreopoulos W."/>
            <person name="Angelini C."/>
            <person name="Antonin V."/>
            <person name="Barry K.W."/>
            <person name="Bougher N.L."/>
            <person name="Buchanan P."/>
            <person name="Buyck B."/>
            <person name="Bense V."/>
            <person name="Catcheside P."/>
            <person name="Chovatia M."/>
            <person name="Cooper J."/>
            <person name="Damon W."/>
            <person name="Desjardin D."/>
            <person name="Finy P."/>
            <person name="Geml J."/>
            <person name="Haridas S."/>
            <person name="Hughes K."/>
            <person name="Justo A."/>
            <person name="Karasinski D."/>
            <person name="Kautmanova I."/>
            <person name="Kiss B."/>
            <person name="Kocsube S."/>
            <person name="Kotiranta H."/>
            <person name="LaButti K.M."/>
            <person name="Lechner B.E."/>
            <person name="Liimatainen K."/>
            <person name="Lipzen A."/>
            <person name="Lukacs Z."/>
            <person name="Mihaltcheva S."/>
            <person name="Morgado L.N."/>
            <person name="Niskanen T."/>
            <person name="Noordeloos M.E."/>
            <person name="Ohm R.A."/>
            <person name="Ortiz-Santana B."/>
            <person name="Ovrebo C."/>
            <person name="Racz N."/>
            <person name="Riley R."/>
            <person name="Savchenko A."/>
            <person name="Shiryaev A."/>
            <person name="Soop K."/>
            <person name="Spirin V."/>
            <person name="Szebenyi C."/>
            <person name="Tomsovsky M."/>
            <person name="Tulloss R.E."/>
            <person name="Uehling J."/>
            <person name="Grigoriev I.V."/>
            <person name="Vagvolgyi C."/>
            <person name="Papp T."/>
            <person name="Martin F.M."/>
            <person name="Miettinen O."/>
            <person name="Hibbett D.S."/>
            <person name="Nagy L.G."/>
        </authorList>
    </citation>
    <scope>NUCLEOTIDE SEQUENCE [LARGE SCALE GENOMIC DNA]</scope>
    <source>
        <strain evidence="1 2">NL-1719</strain>
    </source>
</reference>
<dbReference type="EMBL" id="ML208289">
    <property type="protein sequence ID" value="TFK72069.1"/>
    <property type="molecule type" value="Genomic_DNA"/>
</dbReference>
<keyword evidence="2" id="KW-1185">Reference proteome</keyword>
<evidence type="ECO:0000313" key="1">
    <source>
        <dbReference type="EMBL" id="TFK72069.1"/>
    </source>
</evidence>